<dbReference type="Gene3D" id="3.30.200.20">
    <property type="entry name" value="Phosphorylase Kinase, domain 1"/>
    <property type="match status" value="1"/>
</dbReference>
<name>A0A319D3F7_9EURO</name>
<dbReference type="PANTHER" id="PTHR45646:SF11">
    <property type="entry name" value="SERINE_THREONINE-PROTEIN KINASE DOA"/>
    <property type="match status" value="1"/>
</dbReference>
<accession>A0A319D3F7</accession>
<dbReference type="SMART" id="SM00220">
    <property type="entry name" value="S_TKc"/>
    <property type="match status" value="1"/>
</dbReference>
<evidence type="ECO:0000313" key="8">
    <source>
        <dbReference type="Proteomes" id="UP000248340"/>
    </source>
</evidence>
<dbReference type="GO" id="GO:0005634">
    <property type="term" value="C:nucleus"/>
    <property type="evidence" value="ECO:0007669"/>
    <property type="project" value="TreeGrafter"/>
</dbReference>
<keyword evidence="4 7" id="KW-0418">Kinase</keyword>
<dbReference type="InterPro" id="IPR000719">
    <property type="entry name" value="Prot_kinase_dom"/>
</dbReference>
<dbReference type="STRING" id="1448315.A0A319D3F7"/>
<proteinExistence type="predicted"/>
<sequence length="340" mass="39019">MGQVSEARLCAVFPTWFSLARAYLSRGLIAESTYHLPSSLFPLQLPTVNKNARYAGYECEVEEHITTADPSHCGCSLIRTLLNSFEPLSMYQPRFADGRMLLPLIKTYIRTLLTGLDYLHQECRVVHTDLKREDIMSQLERRMASKIDSTERLVYQSCNDFGSLKSPRSVAQLVDFGLATRLAEDDDWGIWPIQPDHYRAPQVILGIGWQMPAIFGTWLWDLVEGKELFQRIYKPHGRYDAKRHIAQMIALPGPPALEILGRYQSMRTLCETAEEYFCGPFFDNNETVCFLKGEEKEAFLDLVRKMLLWNHNYRRQAGGLAGLPFLQPQNRAIHLIVLSE</sequence>
<dbReference type="AlphaFoldDB" id="A0A319D3F7"/>
<dbReference type="OrthoDB" id="5979581at2759"/>
<dbReference type="PANTHER" id="PTHR45646">
    <property type="entry name" value="SERINE/THREONINE-PROTEIN KINASE DOA-RELATED"/>
    <property type="match status" value="1"/>
</dbReference>
<dbReference type="GO" id="GO:0005524">
    <property type="term" value="F:ATP binding"/>
    <property type="evidence" value="ECO:0007669"/>
    <property type="project" value="UniProtKB-KW"/>
</dbReference>
<reference evidence="7 8" key="1">
    <citation type="submission" date="2016-12" db="EMBL/GenBank/DDBJ databases">
        <title>The genomes of Aspergillus section Nigri reveals drivers in fungal speciation.</title>
        <authorList>
            <consortium name="DOE Joint Genome Institute"/>
            <person name="Vesth T.C."/>
            <person name="Nybo J."/>
            <person name="Theobald S."/>
            <person name="Brandl J."/>
            <person name="Frisvad J.C."/>
            <person name="Nielsen K.F."/>
            <person name="Lyhne E.K."/>
            <person name="Kogle M.E."/>
            <person name="Kuo A."/>
            <person name="Riley R."/>
            <person name="Clum A."/>
            <person name="Nolan M."/>
            <person name="Lipzen A."/>
            <person name="Salamov A."/>
            <person name="Henrissat B."/>
            <person name="Wiebenga A."/>
            <person name="De Vries R.P."/>
            <person name="Grigoriev I.V."/>
            <person name="Mortensen U.H."/>
            <person name="Andersen M.R."/>
            <person name="Baker S.E."/>
        </authorList>
    </citation>
    <scope>NUCLEOTIDE SEQUENCE [LARGE SCALE GENOMIC DNA]</scope>
    <source>
        <strain evidence="7 8">CBS 121591</strain>
    </source>
</reference>
<dbReference type="InterPro" id="IPR051175">
    <property type="entry name" value="CLK_kinases"/>
</dbReference>
<keyword evidence="3" id="KW-0547">Nucleotide-binding</keyword>
<keyword evidence="5" id="KW-0067">ATP-binding</keyword>
<dbReference type="Gene3D" id="1.10.510.10">
    <property type="entry name" value="Transferase(Phosphotransferase) domain 1"/>
    <property type="match status" value="1"/>
</dbReference>
<evidence type="ECO:0000256" key="3">
    <source>
        <dbReference type="ARBA" id="ARBA00022741"/>
    </source>
</evidence>
<dbReference type="Pfam" id="PF00069">
    <property type="entry name" value="Pkinase"/>
    <property type="match status" value="1"/>
</dbReference>
<dbReference type="PROSITE" id="PS50011">
    <property type="entry name" value="PROTEIN_KINASE_DOM"/>
    <property type="match status" value="1"/>
</dbReference>
<dbReference type="RefSeq" id="XP_025492628.1">
    <property type="nucleotide sequence ID" value="XM_025639889.1"/>
</dbReference>
<dbReference type="Proteomes" id="UP000248340">
    <property type="component" value="Unassembled WGS sequence"/>
</dbReference>
<dbReference type="InterPro" id="IPR011009">
    <property type="entry name" value="Kinase-like_dom_sf"/>
</dbReference>
<dbReference type="SUPFAM" id="SSF56112">
    <property type="entry name" value="Protein kinase-like (PK-like)"/>
    <property type="match status" value="1"/>
</dbReference>
<gene>
    <name evidence="7" type="ORF">BO82DRAFT_413596</name>
</gene>
<dbReference type="GO" id="GO:0004674">
    <property type="term" value="F:protein serine/threonine kinase activity"/>
    <property type="evidence" value="ECO:0007669"/>
    <property type="project" value="UniProtKB-KW"/>
</dbReference>
<dbReference type="GO" id="GO:0043484">
    <property type="term" value="P:regulation of RNA splicing"/>
    <property type="evidence" value="ECO:0007669"/>
    <property type="project" value="TreeGrafter"/>
</dbReference>
<feature type="domain" description="Protein kinase" evidence="6">
    <location>
        <begin position="1"/>
        <end position="326"/>
    </location>
</feature>
<protein>
    <submittedName>
        <fullName evidence="7">Kinase-like protein</fullName>
    </submittedName>
</protein>
<dbReference type="GeneID" id="37142631"/>
<organism evidence="7 8">
    <name type="scientific">Aspergillus uvarum CBS 121591</name>
    <dbReference type="NCBI Taxonomy" id="1448315"/>
    <lineage>
        <taxon>Eukaryota</taxon>
        <taxon>Fungi</taxon>
        <taxon>Dikarya</taxon>
        <taxon>Ascomycota</taxon>
        <taxon>Pezizomycotina</taxon>
        <taxon>Eurotiomycetes</taxon>
        <taxon>Eurotiomycetidae</taxon>
        <taxon>Eurotiales</taxon>
        <taxon>Aspergillaceae</taxon>
        <taxon>Aspergillus</taxon>
        <taxon>Aspergillus subgen. Circumdati</taxon>
    </lineage>
</organism>
<evidence type="ECO:0000256" key="4">
    <source>
        <dbReference type="ARBA" id="ARBA00022777"/>
    </source>
</evidence>
<evidence type="ECO:0000256" key="5">
    <source>
        <dbReference type="ARBA" id="ARBA00022840"/>
    </source>
</evidence>
<evidence type="ECO:0000313" key="7">
    <source>
        <dbReference type="EMBL" id="PYH82428.1"/>
    </source>
</evidence>
<evidence type="ECO:0000256" key="2">
    <source>
        <dbReference type="ARBA" id="ARBA00022679"/>
    </source>
</evidence>
<dbReference type="EMBL" id="KZ821695">
    <property type="protein sequence ID" value="PYH82428.1"/>
    <property type="molecule type" value="Genomic_DNA"/>
</dbReference>
<evidence type="ECO:0000259" key="6">
    <source>
        <dbReference type="PROSITE" id="PS50011"/>
    </source>
</evidence>
<keyword evidence="1" id="KW-0723">Serine/threonine-protein kinase</keyword>
<evidence type="ECO:0000256" key="1">
    <source>
        <dbReference type="ARBA" id="ARBA00022527"/>
    </source>
</evidence>
<keyword evidence="2" id="KW-0808">Transferase</keyword>
<keyword evidence="8" id="KW-1185">Reference proteome</keyword>
<dbReference type="VEuPathDB" id="FungiDB:BO82DRAFT_413596"/>